<evidence type="ECO:0000256" key="8">
    <source>
        <dbReference type="ARBA" id="ARBA00030686"/>
    </source>
</evidence>
<comment type="function">
    <text evidence="10">Catalyzes the synthesis of alpha-ribazole-5'-phosphate from nicotinate mononucleotide (NAMN) and 5,6-dimethylbenzimidazole (DMB).</text>
</comment>
<dbReference type="RefSeq" id="WP_112991951.1">
    <property type="nucleotide sequence ID" value="NZ_PTLZ01000002.1"/>
</dbReference>
<dbReference type="NCBIfam" id="TIGR03160">
    <property type="entry name" value="cobT_DBIPRT"/>
    <property type="match status" value="1"/>
</dbReference>
<name>A0A4R6G5Y8_9BURK</name>
<dbReference type="InterPro" id="IPR003200">
    <property type="entry name" value="Nict_dMeBzImd_PRibTrfase"/>
</dbReference>
<keyword evidence="6 10" id="KW-0328">Glycosyltransferase</keyword>
<keyword evidence="5 10" id="KW-0169">Cobalamin biosynthesis</keyword>
<evidence type="ECO:0000313" key="12">
    <source>
        <dbReference type="Proteomes" id="UP000294737"/>
    </source>
</evidence>
<dbReference type="UniPathway" id="UPA00061">
    <property type="reaction ID" value="UER00516"/>
</dbReference>
<keyword evidence="7 10" id="KW-0808">Transferase</keyword>
<proteinExistence type="inferred from homology"/>
<evidence type="ECO:0000256" key="4">
    <source>
        <dbReference type="ARBA" id="ARBA00015486"/>
    </source>
</evidence>
<dbReference type="Pfam" id="PF02277">
    <property type="entry name" value="DBI_PRT"/>
    <property type="match status" value="1"/>
</dbReference>
<reference evidence="11 12" key="1">
    <citation type="submission" date="2019-03" db="EMBL/GenBank/DDBJ databases">
        <title>Genomic Encyclopedia of Type Strains, Phase IV (KMG-IV): sequencing the most valuable type-strain genomes for metagenomic binning, comparative biology and taxonomic classification.</title>
        <authorList>
            <person name="Goeker M."/>
        </authorList>
    </citation>
    <scope>NUCLEOTIDE SEQUENCE [LARGE SCALE GENOMIC DNA]</scope>
    <source>
        <strain evidence="11 12">DSM 18555</strain>
    </source>
</reference>
<protein>
    <recommendedName>
        <fullName evidence="4 10">Nicotinate-nucleotide--dimethylbenzimidazole phosphoribosyltransferase</fullName>
        <shortName evidence="10">NN:DBI PRT</shortName>
        <ecNumber evidence="3 10">2.4.2.21</ecNumber>
    </recommendedName>
    <alternativeName>
        <fullName evidence="8 10">N(1)-alpha-phosphoribosyltransferase</fullName>
    </alternativeName>
</protein>
<gene>
    <name evidence="10" type="primary">cobT</name>
    <name evidence="11" type="ORF">EV677_1927</name>
</gene>
<evidence type="ECO:0000256" key="3">
    <source>
        <dbReference type="ARBA" id="ARBA00011991"/>
    </source>
</evidence>
<dbReference type="HAMAP" id="MF_00230">
    <property type="entry name" value="CobT"/>
    <property type="match status" value="1"/>
</dbReference>
<dbReference type="Proteomes" id="UP000294737">
    <property type="component" value="Unassembled WGS sequence"/>
</dbReference>
<evidence type="ECO:0000256" key="6">
    <source>
        <dbReference type="ARBA" id="ARBA00022676"/>
    </source>
</evidence>
<keyword evidence="12" id="KW-1185">Reference proteome</keyword>
<dbReference type="SUPFAM" id="SSF52733">
    <property type="entry name" value="Nicotinate mononucleotide:5,6-dimethylbenzimidazole phosphoribosyltransferase (CobT)"/>
    <property type="match status" value="1"/>
</dbReference>
<accession>A0A4R6G5Y8</accession>
<evidence type="ECO:0000256" key="5">
    <source>
        <dbReference type="ARBA" id="ARBA00022573"/>
    </source>
</evidence>
<dbReference type="OrthoDB" id="9781491at2"/>
<evidence type="ECO:0000256" key="10">
    <source>
        <dbReference type="HAMAP-Rule" id="MF_00230"/>
    </source>
</evidence>
<comment type="pathway">
    <text evidence="1 10">Nucleoside biosynthesis; alpha-ribazole biosynthesis; alpha-ribazole from 5,6-dimethylbenzimidazole: step 1/2.</text>
</comment>
<dbReference type="InterPro" id="IPR036087">
    <property type="entry name" value="Nict_dMeBzImd_PRibTrfase_sf"/>
</dbReference>
<dbReference type="AlphaFoldDB" id="A0A4R6G5Y8"/>
<sequence length="347" mass="36248">MTFSSIPFTHDVALDRALDAAINNKTKPLGSLGMLESLAKQIGLIQQTTQASINDPALIVFAGDHGVVAENISAFPQSVTWQMMENFLAGGAAINVFARQNKCALHIVDAGVNHDFGPRDGLLDRKVAYGTRNFAQEPAMTAEQCAQAMQSGADLVAGLTGNVVGFGEMGIGNTTAAAAIMHAITKIPVAECVGAGTGLAPSGVQHKQKVVEAAIAFHAPVISVGEPLGILASFGGFEVAMIAGAMLAAAERRMVILIDGFIITSALLVAARLQPAILDYCVFAHCSDEHGHRQMLAYLKGRPVLQMGLRLGEGTGAVLALPLLQASVNFLREMATFDSADVSKKSA</sequence>
<dbReference type="FunFam" id="3.40.50.10210:FF:000001">
    <property type="entry name" value="Nicotinate-nucleotide--dimethylbenzimidazole phosphoribosyltransferase"/>
    <property type="match status" value="1"/>
</dbReference>
<dbReference type="InterPro" id="IPR023195">
    <property type="entry name" value="Nict_dMeBzImd_PRibTrfase_N"/>
</dbReference>
<evidence type="ECO:0000256" key="1">
    <source>
        <dbReference type="ARBA" id="ARBA00005049"/>
    </source>
</evidence>
<dbReference type="Gene3D" id="1.10.1610.10">
    <property type="match status" value="1"/>
</dbReference>
<dbReference type="InterPro" id="IPR017846">
    <property type="entry name" value="Nict_dMeBzImd_PRibTrfase_bact"/>
</dbReference>
<comment type="similarity">
    <text evidence="2 10">Belongs to the CobT family.</text>
</comment>
<dbReference type="Gene3D" id="3.40.50.10210">
    <property type="match status" value="1"/>
</dbReference>
<evidence type="ECO:0000256" key="9">
    <source>
        <dbReference type="ARBA" id="ARBA00047340"/>
    </source>
</evidence>
<comment type="caution">
    <text evidence="11">The sequence shown here is derived from an EMBL/GenBank/DDBJ whole genome shotgun (WGS) entry which is preliminary data.</text>
</comment>
<dbReference type="GO" id="GO:0008939">
    <property type="term" value="F:nicotinate-nucleotide-dimethylbenzimidazole phosphoribosyltransferase activity"/>
    <property type="evidence" value="ECO:0007669"/>
    <property type="project" value="UniProtKB-UniRule"/>
</dbReference>
<organism evidence="11 12">
    <name type="scientific">Herminiimonas fonticola</name>
    <dbReference type="NCBI Taxonomy" id="303380"/>
    <lineage>
        <taxon>Bacteria</taxon>
        <taxon>Pseudomonadati</taxon>
        <taxon>Pseudomonadota</taxon>
        <taxon>Betaproteobacteria</taxon>
        <taxon>Burkholderiales</taxon>
        <taxon>Oxalobacteraceae</taxon>
        <taxon>Herminiimonas</taxon>
    </lineage>
</organism>
<dbReference type="EMBL" id="SNWF01000005">
    <property type="protein sequence ID" value="TDN89862.1"/>
    <property type="molecule type" value="Genomic_DNA"/>
</dbReference>
<evidence type="ECO:0000313" key="11">
    <source>
        <dbReference type="EMBL" id="TDN89862.1"/>
    </source>
</evidence>
<feature type="active site" description="Proton acceptor" evidence="10">
    <location>
        <position position="313"/>
    </location>
</feature>
<dbReference type="PANTHER" id="PTHR43463">
    <property type="entry name" value="NICOTINATE-NUCLEOTIDE--DIMETHYLBENZIMIDAZOLE PHOSPHORIBOSYLTRANSFERASE"/>
    <property type="match status" value="1"/>
</dbReference>
<dbReference type="NCBIfam" id="NF000996">
    <property type="entry name" value="PRK00105.1"/>
    <property type="match status" value="1"/>
</dbReference>
<comment type="catalytic activity">
    <reaction evidence="9 10">
        <text>5,6-dimethylbenzimidazole + nicotinate beta-D-ribonucleotide = alpha-ribazole 5'-phosphate + nicotinate + H(+)</text>
        <dbReference type="Rhea" id="RHEA:11196"/>
        <dbReference type="ChEBI" id="CHEBI:15378"/>
        <dbReference type="ChEBI" id="CHEBI:15890"/>
        <dbReference type="ChEBI" id="CHEBI:32544"/>
        <dbReference type="ChEBI" id="CHEBI:57502"/>
        <dbReference type="ChEBI" id="CHEBI:57918"/>
        <dbReference type="EC" id="2.4.2.21"/>
    </reaction>
</comment>
<dbReference type="GO" id="GO:0009236">
    <property type="term" value="P:cobalamin biosynthetic process"/>
    <property type="evidence" value="ECO:0007669"/>
    <property type="project" value="UniProtKB-UniRule"/>
</dbReference>
<dbReference type="CDD" id="cd02439">
    <property type="entry name" value="DMB-PRT_CobT"/>
    <property type="match status" value="1"/>
</dbReference>
<dbReference type="PANTHER" id="PTHR43463:SF1">
    <property type="entry name" value="NICOTINATE-NUCLEOTIDE--DIMETHYLBENZIMIDAZOLE PHOSPHORIBOSYLTRANSFERASE"/>
    <property type="match status" value="1"/>
</dbReference>
<evidence type="ECO:0000256" key="2">
    <source>
        <dbReference type="ARBA" id="ARBA00007110"/>
    </source>
</evidence>
<dbReference type="EC" id="2.4.2.21" evidence="3 10"/>
<evidence type="ECO:0000256" key="7">
    <source>
        <dbReference type="ARBA" id="ARBA00022679"/>
    </source>
</evidence>